<dbReference type="InterPro" id="IPR000253">
    <property type="entry name" value="FHA_dom"/>
</dbReference>
<name>A0A448UY50_9MICC</name>
<feature type="domain" description="FHA" evidence="4">
    <location>
        <begin position="103"/>
        <end position="152"/>
    </location>
</feature>
<keyword evidence="3" id="KW-1133">Transmembrane helix</keyword>
<dbReference type="Pfam" id="PF00498">
    <property type="entry name" value="FHA"/>
    <property type="match status" value="1"/>
</dbReference>
<evidence type="ECO:0000256" key="1">
    <source>
        <dbReference type="ARBA" id="ARBA00022553"/>
    </source>
</evidence>
<dbReference type="Proteomes" id="UP000270988">
    <property type="component" value="Chromosome"/>
</dbReference>
<gene>
    <name evidence="5" type="ORF">NCTC10918_02129</name>
</gene>
<dbReference type="AlphaFoldDB" id="A0A448UY50"/>
<evidence type="ECO:0000256" key="3">
    <source>
        <dbReference type="SAM" id="Phobius"/>
    </source>
</evidence>
<sequence>MRIQISLESFQKSIELDSWQENTTLRQIVYTAGGPEIAADDPLYVDSQPVTGDTTMDTVVLLEGSTIGYAPTPVAEPIHGWSITVAGGLHAGRILPLPSGRALVAGRSPQADVVLETESASWEHFTATQTDNGVLIKDSGSTNGTYVNGAKLGEDGVEVDDEAVIYAGGVALLVRPQLTETLAPRAGSLPNLTPSRTAPFNRPPRAALMPESDTVKIPKRKNVNKPSRFNIATVIAPLIFAGAMVAIMREPRYGLFALLSPVAAFVMWIEQKWRFKRDKREEENRFEKEIDETKQKFEDIYNYERLRLQELAPDPASVARRIKLPSVEVWQRRFTAADFMTLHVGYGNYAWIPKNDLSTTQEPEKEVKDLLDSSQLRGVPMIADLTDAGVIGIVGIGKGPSP</sequence>
<dbReference type="EMBL" id="LR134521">
    <property type="protein sequence ID" value="VEJ30837.1"/>
    <property type="molecule type" value="Genomic_DNA"/>
</dbReference>
<feature type="transmembrane region" description="Helical" evidence="3">
    <location>
        <begin position="229"/>
        <end position="247"/>
    </location>
</feature>
<proteinExistence type="predicted"/>
<evidence type="ECO:0000313" key="6">
    <source>
        <dbReference type="Proteomes" id="UP000270988"/>
    </source>
</evidence>
<dbReference type="SMART" id="SM00240">
    <property type="entry name" value="FHA"/>
    <property type="match status" value="1"/>
</dbReference>
<dbReference type="SUPFAM" id="SSF49879">
    <property type="entry name" value="SMAD/FHA domain"/>
    <property type="match status" value="1"/>
</dbReference>
<dbReference type="CDD" id="cd00060">
    <property type="entry name" value="FHA"/>
    <property type="match status" value="1"/>
</dbReference>
<keyword evidence="1" id="KW-0597">Phosphoprotein</keyword>
<evidence type="ECO:0000256" key="2">
    <source>
        <dbReference type="SAM" id="MobiDB-lite"/>
    </source>
</evidence>
<dbReference type="Gene3D" id="2.60.200.20">
    <property type="match status" value="1"/>
</dbReference>
<organism evidence="5 6">
    <name type="scientific">Rothia dentocariosa</name>
    <dbReference type="NCBI Taxonomy" id="2047"/>
    <lineage>
        <taxon>Bacteria</taxon>
        <taxon>Bacillati</taxon>
        <taxon>Actinomycetota</taxon>
        <taxon>Actinomycetes</taxon>
        <taxon>Micrococcales</taxon>
        <taxon>Micrococcaceae</taxon>
        <taxon>Rothia</taxon>
    </lineage>
</organism>
<evidence type="ECO:0000313" key="5">
    <source>
        <dbReference type="EMBL" id="VEJ30837.1"/>
    </source>
</evidence>
<evidence type="ECO:0000259" key="4">
    <source>
        <dbReference type="PROSITE" id="PS50006"/>
    </source>
</evidence>
<feature type="region of interest" description="Disordered" evidence="2">
    <location>
        <begin position="185"/>
        <end position="205"/>
    </location>
</feature>
<reference evidence="5 6" key="1">
    <citation type="submission" date="2018-12" db="EMBL/GenBank/DDBJ databases">
        <authorList>
            <consortium name="Pathogen Informatics"/>
        </authorList>
    </citation>
    <scope>NUCLEOTIDE SEQUENCE [LARGE SCALE GENOMIC DNA]</scope>
    <source>
        <strain evidence="5 6">NCTC10918</strain>
    </source>
</reference>
<keyword evidence="3" id="KW-0812">Transmembrane</keyword>
<accession>A0A448UY50</accession>
<protein>
    <submittedName>
        <fullName evidence="5">Type VII secretion protein EssC</fullName>
    </submittedName>
</protein>
<dbReference type="InterPro" id="IPR008984">
    <property type="entry name" value="SMAD_FHA_dom_sf"/>
</dbReference>
<feature type="transmembrane region" description="Helical" evidence="3">
    <location>
        <begin position="253"/>
        <end position="270"/>
    </location>
</feature>
<dbReference type="PROSITE" id="PS50006">
    <property type="entry name" value="FHA_DOMAIN"/>
    <property type="match status" value="1"/>
</dbReference>
<keyword evidence="3" id="KW-0472">Membrane</keyword>